<feature type="binding site" evidence="5">
    <location>
        <position position="402"/>
    </location>
    <ligand>
        <name>substrate</name>
    </ligand>
</feature>
<dbReference type="SUPFAM" id="SSF51445">
    <property type="entry name" value="(Trans)glycosidases"/>
    <property type="match status" value="1"/>
</dbReference>
<dbReference type="Proteomes" id="UP000198773">
    <property type="component" value="Unassembled WGS sequence"/>
</dbReference>
<dbReference type="NCBIfam" id="TIGR03852">
    <property type="entry name" value="sucrose_gtfA"/>
    <property type="match status" value="1"/>
</dbReference>
<dbReference type="STRING" id="152573.SAMN04488051_102176"/>
<feature type="binding site" evidence="5">
    <location>
        <begin position="345"/>
        <end position="348"/>
    </location>
    <ligand>
        <name>substrate</name>
    </ligand>
</feature>
<dbReference type="Pfam" id="PF00128">
    <property type="entry name" value="Alpha-amylase"/>
    <property type="match status" value="1"/>
</dbReference>
<accession>A0A1H3ZH88</accession>
<dbReference type="InterPro" id="IPR006047">
    <property type="entry name" value="GH13_cat_dom"/>
</dbReference>
<dbReference type="GO" id="GO:0005975">
    <property type="term" value="P:carbohydrate metabolic process"/>
    <property type="evidence" value="ECO:0007669"/>
    <property type="project" value="InterPro"/>
</dbReference>
<dbReference type="InterPro" id="IPR017853">
    <property type="entry name" value="GH"/>
</dbReference>
<proteinExistence type="inferred from homology"/>
<dbReference type="InterPro" id="IPR016377">
    <property type="entry name" value="Sucrose_GGa_phosphorylase-rel"/>
</dbReference>
<evidence type="ECO:0000256" key="3">
    <source>
        <dbReference type="ARBA" id="ARBA00022679"/>
    </source>
</evidence>
<keyword evidence="3" id="KW-0808">Transferase</keyword>
<protein>
    <submittedName>
        <fullName evidence="7">Sucrose phosphorylase</fullName>
    </submittedName>
</protein>
<dbReference type="RefSeq" id="WP_091340150.1">
    <property type="nucleotide sequence ID" value="NZ_FNRM01000002.1"/>
</dbReference>
<dbReference type="Gene3D" id="3.90.400.10">
    <property type="entry name" value="Oligo-1,6-glucosidase, Domain 2"/>
    <property type="match status" value="1"/>
</dbReference>
<gene>
    <name evidence="7" type="ORF">SAMN04488051_102176</name>
</gene>
<feature type="binding site" evidence="5">
    <location>
        <position position="55"/>
    </location>
    <ligand>
        <name>substrate</name>
    </ligand>
</feature>
<dbReference type="EMBL" id="FNRM01000002">
    <property type="protein sequence ID" value="SEA22761.1"/>
    <property type="molecule type" value="Genomic_DNA"/>
</dbReference>
<feature type="binding site" evidence="5">
    <location>
        <begin position="295"/>
        <end position="296"/>
    </location>
    <ligand>
        <name>substrate</name>
    </ligand>
</feature>
<feature type="active site" description="Proton donor" evidence="4">
    <location>
        <position position="238"/>
    </location>
</feature>
<dbReference type="PANTHER" id="PTHR38784">
    <property type="entry name" value="SUCROSE PHOSPHORYLASE"/>
    <property type="match status" value="1"/>
</dbReference>
<evidence type="ECO:0000256" key="4">
    <source>
        <dbReference type="PIRSR" id="PIRSR003059-1"/>
    </source>
</evidence>
<feature type="binding site" evidence="5">
    <location>
        <begin position="196"/>
        <end position="198"/>
    </location>
    <ligand>
        <name>substrate</name>
    </ligand>
</feature>
<organism evidence="7 8">
    <name type="scientific">Alkalimonas amylolytica</name>
    <dbReference type="NCBI Taxonomy" id="152573"/>
    <lineage>
        <taxon>Bacteria</taxon>
        <taxon>Pseudomonadati</taxon>
        <taxon>Pseudomonadota</taxon>
        <taxon>Gammaproteobacteria</taxon>
        <taxon>Alkalimonas</taxon>
    </lineage>
</organism>
<dbReference type="InterPro" id="IPR022527">
    <property type="entry name" value="Sucrose_phospho"/>
</dbReference>
<keyword evidence="8" id="KW-1185">Reference proteome</keyword>
<sequence length="499" mass="55510">MSNANGSNQIQLITYVDRLSGGTIKDLQQLLQHELAGLFDGVHLLPFYPPIDGEDAGFDPTDHTAVDSRLGSWQDIGALAQHHSIMADMIVNHMSAQSAQFQDVLEKGEASPFWPLFLTRDKVFGAEPHPEQLQAIYRPRPTSCFTELSLNDGRSLPFWTTFTANQIDIDVHSEPGQAYLDAILQRFTEHGVNYIRLDAAGYAIKKAGTSCFMLPETFEFIAELSAKAKVLGMQSLVEIHGYHQTQIDIAKRCDLVYDFALPPLVLHTLFRRDAKALKHWLDIAPRNCITVLDTHDGIGIVDAADHQGQPGLLTDPELDALVEQIHHNSGGSSKLATGSAANNVDLYQVNCSFYDALAQHDEHYLLARAIQLFCPGICQIYYGGLLAAQNDVDLLKRTQVGRDINRPYYTTEKVRQALQKPVVKALCALIKLRRSLQAFDGEFSQSLTDSQYQLHWQHQGHSASLHIQLQSLAAELVWQHSGQAQQQRTLSSLLADEAP</sequence>
<comment type="similarity">
    <text evidence="1">Belongs to the glycosyl hydrolase 13 family. Sucrose phosphorylase subfamily.</text>
</comment>
<evidence type="ECO:0000256" key="5">
    <source>
        <dbReference type="PIRSR" id="PIRSR003059-2"/>
    </source>
</evidence>
<evidence type="ECO:0000259" key="6">
    <source>
        <dbReference type="SMART" id="SM00642"/>
    </source>
</evidence>
<dbReference type="OrthoDB" id="9805159at2"/>
<keyword evidence="2" id="KW-0328">Glycosyltransferase</keyword>
<dbReference type="AlphaFoldDB" id="A0A1H3ZH88"/>
<feature type="binding site" evidence="5">
    <location>
        <position position="93"/>
    </location>
    <ligand>
        <name>substrate</name>
    </ligand>
</feature>
<dbReference type="InterPro" id="IPR045857">
    <property type="entry name" value="O16G_dom_2"/>
</dbReference>
<evidence type="ECO:0000313" key="7">
    <source>
        <dbReference type="EMBL" id="SEA22761.1"/>
    </source>
</evidence>
<dbReference type="PIRSF" id="PIRSF003059">
    <property type="entry name" value="Sucrose_phosphorylase"/>
    <property type="match status" value="1"/>
</dbReference>
<dbReference type="PANTHER" id="PTHR38784:SF1">
    <property type="entry name" value="SUCROSE PHOSPHORYLASE"/>
    <property type="match status" value="1"/>
</dbReference>
<dbReference type="GO" id="GO:0004645">
    <property type="term" value="F:1,4-alpha-oligoglucan phosphorylase activity"/>
    <property type="evidence" value="ECO:0007669"/>
    <property type="project" value="InterPro"/>
</dbReference>
<reference evidence="7 8" key="1">
    <citation type="submission" date="2016-10" db="EMBL/GenBank/DDBJ databases">
        <authorList>
            <person name="de Groot N.N."/>
        </authorList>
    </citation>
    <scope>NUCLEOTIDE SEQUENCE [LARGE SCALE GENOMIC DNA]</scope>
    <source>
        <strain evidence="7 8">CGMCC 1.3430</strain>
    </source>
</reference>
<feature type="domain" description="Glycosyl hydrolase family 13 catalytic" evidence="6">
    <location>
        <begin position="11"/>
        <end position="433"/>
    </location>
</feature>
<evidence type="ECO:0000256" key="1">
    <source>
        <dbReference type="ARBA" id="ARBA00008452"/>
    </source>
</evidence>
<feature type="binding site" evidence="5">
    <location>
        <position position="238"/>
    </location>
    <ligand>
        <name>substrate</name>
    </ligand>
</feature>
<evidence type="ECO:0000313" key="8">
    <source>
        <dbReference type="Proteomes" id="UP000198773"/>
    </source>
</evidence>
<feature type="active site" description="Nucleophile" evidence="4">
    <location>
        <position position="198"/>
    </location>
</feature>
<name>A0A1H3ZH88_ALKAM</name>
<dbReference type="Gene3D" id="3.20.20.80">
    <property type="entry name" value="Glycosidases"/>
    <property type="match status" value="1"/>
</dbReference>
<evidence type="ECO:0000256" key="2">
    <source>
        <dbReference type="ARBA" id="ARBA00022676"/>
    </source>
</evidence>
<dbReference type="CDD" id="cd11355">
    <property type="entry name" value="AmyAc_Sucrose_phosphorylase"/>
    <property type="match status" value="1"/>
</dbReference>
<dbReference type="SMART" id="SM00642">
    <property type="entry name" value="Aamy"/>
    <property type="match status" value="1"/>
</dbReference>